<dbReference type="EMBL" id="CP090169">
    <property type="protein sequence ID" value="UJO19846.1"/>
    <property type="molecule type" value="Genomic_DNA"/>
</dbReference>
<dbReference type="GeneID" id="71989706"/>
<organism evidence="1 2">
    <name type="scientific">Passalora fulva</name>
    <name type="common">Tomato leaf mold</name>
    <name type="synonym">Cladosporium fulvum</name>
    <dbReference type="NCBI Taxonomy" id="5499"/>
    <lineage>
        <taxon>Eukaryota</taxon>
        <taxon>Fungi</taxon>
        <taxon>Dikarya</taxon>
        <taxon>Ascomycota</taxon>
        <taxon>Pezizomycotina</taxon>
        <taxon>Dothideomycetes</taxon>
        <taxon>Dothideomycetidae</taxon>
        <taxon>Mycosphaerellales</taxon>
        <taxon>Mycosphaerellaceae</taxon>
        <taxon>Fulvia</taxon>
    </lineage>
</organism>
<sequence>MAPTTFLTLPAELRNEIYELAFTSAHDSVNNEAIDIRETSPPSKALLFAGRQTYNEAAKIYQEAYRKYWVEPHFELDVDKTPLTEDGREAIQGVNAADMAHITNLIIKGTPITRGRRNSYIDLHRLSYGWRYEAITLSLTSFIIAKRDQSGDVNLYWSRKGDRLAEAALCPDAVLELSWGELDVVLKDLLGR</sequence>
<dbReference type="AlphaFoldDB" id="A0A9Q8PCE3"/>
<dbReference type="RefSeq" id="XP_047764212.1">
    <property type="nucleotide sequence ID" value="XM_047908976.1"/>
</dbReference>
<evidence type="ECO:0000313" key="1">
    <source>
        <dbReference type="EMBL" id="UJO19846.1"/>
    </source>
</evidence>
<name>A0A9Q8PCE3_PASFU</name>
<protein>
    <submittedName>
        <fullName evidence="1">Uncharacterized protein</fullName>
    </submittedName>
</protein>
<reference evidence="1" key="1">
    <citation type="submission" date="2021-12" db="EMBL/GenBank/DDBJ databases">
        <authorList>
            <person name="Zaccaron A."/>
            <person name="Stergiopoulos I."/>
        </authorList>
    </citation>
    <scope>NUCLEOTIDE SEQUENCE</scope>
    <source>
        <strain evidence="1">Race5_Kim</strain>
    </source>
</reference>
<accession>A0A9Q8PCE3</accession>
<dbReference type="KEGG" id="ffu:CLAFUR5_09828"/>
<dbReference type="Proteomes" id="UP000756132">
    <property type="component" value="Chromosome 7"/>
</dbReference>
<keyword evidence="2" id="KW-1185">Reference proteome</keyword>
<dbReference type="OrthoDB" id="3650757at2759"/>
<proteinExistence type="predicted"/>
<reference evidence="1" key="2">
    <citation type="journal article" date="2022" name="Microb. Genom.">
        <title>A chromosome-scale genome assembly of the tomato pathogen Cladosporium fulvum reveals a compartmentalized genome architecture and the presence of a dispensable chromosome.</title>
        <authorList>
            <person name="Zaccaron A.Z."/>
            <person name="Chen L.H."/>
            <person name="Samaras A."/>
            <person name="Stergiopoulos I."/>
        </authorList>
    </citation>
    <scope>NUCLEOTIDE SEQUENCE</scope>
    <source>
        <strain evidence="1">Race5_Kim</strain>
    </source>
</reference>
<evidence type="ECO:0000313" key="2">
    <source>
        <dbReference type="Proteomes" id="UP000756132"/>
    </source>
</evidence>
<gene>
    <name evidence="1" type="ORF">CLAFUR5_09828</name>
</gene>